<evidence type="ECO:0000256" key="3">
    <source>
        <dbReference type="PROSITE-ProRule" id="PRU00284"/>
    </source>
</evidence>
<dbReference type="GO" id="GO:0016020">
    <property type="term" value="C:membrane"/>
    <property type="evidence" value="ECO:0007669"/>
    <property type="project" value="InterPro"/>
</dbReference>
<organism evidence="7 8">
    <name type="scientific">Burkholderia puraquae</name>
    <dbReference type="NCBI Taxonomy" id="1904757"/>
    <lineage>
        <taxon>Bacteria</taxon>
        <taxon>Pseudomonadati</taxon>
        <taxon>Pseudomonadota</taxon>
        <taxon>Betaproteobacteria</taxon>
        <taxon>Burkholderiales</taxon>
        <taxon>Burkholderiaceae</taxon>
        <taxon>Burkholderia</taxon>
        <taxon>Burkholderia cepacia complex</taxon>
    </lineage>
</organism>
<comment type="similarity">
    <text evidence="2">Belongs to the methyl-accepting chemotaxis (MCP) protein family.</text>
</comment>
<dbReference type="PROSITE" id="PS50885">
    <property type="entry name" value="HAMP"/>
    <property type="match status" value="1"/>
</dbReference>
<dbReference type="Pfam" id="PF00672">
    <property type="entry name" value="HAMP"/>
    <property type="match status" value="1"/>
</dbReference>
<dbReference type="PROSITE" id="PS50111">
    <property type="entry name" value="CHEMOTAXIS_TRANSDUC_2"/>
    <property type="match status" value="1"/>
</dbReference>
<dbReference type="Gene3D" id="6.10.340.10">
    <property type="match status" value="1"/>
</dbReference>
<accession>A0A6J5DEA1</accession>
<dbReference type="SUPFAM" id="SSF58104">
    <property type="entry name" value="Methyl-accepting chemotaxis protein (MCP) signaling domain"/>
    <property type="match status" value="1"/>
</dbReference>
<evidence type="ECO:0008006" key="9">
    <source>
        <dbReference type="Google" id="ProtNLM"/>
    </source>
</evidence>
<dbReference type="CDD" id="cd06225">
    <property type="entry name" value="HAMP"/>
    <property type="match status" value="1"/>
</dbReference>
<evidence type="ECO:0000259" key="5">
    <source>
        <dbReference type="PROSITE" id="PS50111"/>
    </source>
</evidence>
<evidence type="ECO:0000256" key="1">
    <source>
        <dbReference type="ARBA" id="ARBA00023224"/>
    </source>
</evidence>
<feature type="transmembrane region" description="Helical" evidence="4">
    <location>
        <begin position="246"/>
        <end position="267"/>
    </location>
</feature>
<gene>
    <name evidence="7" type="ORF">LMG29660_01830</name>
</gene>
<keyword evidence="1 3" id="KW-0807">Transducer</keyword>
<dbReference type="SMART" id="SM00283">
    <property type="entry name" value="MA"/>
    <property type="match status" value="1"/>
</dbReference>
<dbReference type="InterPro" id="IPR004090">
    <property type="entry name" value="Chemotax_Me-accpt_rcpt"/>
</dbReference>
<name>A0A6J5DEA1_9BURK</name>
<dbReference type="PANTHER" id="PTHR32089:SF120">
    <property type="entry name" value="METHYL-ACCEPTING CHEMOTAXIS PROTEIN TLPQ"/>
    <property type="match status" value="1"/>
</dbReference>
<sequence length="599" mass="65385">MSRRGLPAPRCPQTPMRSRRAVRRAGGRGFFNADFRKPITNMATVTPRATNESLHPTIGAARLTLGNRILLSFGVLFVLMLVTAGVSYERLRAINSEAISIERDSLPGVYLASSLRGSVNESFMLLQQATFVDTGPETVQRDLAKISDALKEIESLSIDYQNTTFRDDDRQRFAAFRGAYDRYVPLLNEAVQKSRVSREDAVAAYAKTVPVWTEVIRNANVLVQENRKFAEQSAKLIRESVQDTEVVLAVAVGFVLLSALGLGYLLYRSVTVPMARLVEVHDVMRTGNLTRRLDLRRRDEFGTLETGFNRMADELTELVARAQQSSLQVTTSVAEIAATSREQQATANETAATTTEIGATSREIFATSRDLLRTMNEVAGVAEQSATLAGVSQSGLTRMGETMRSVMDAAGSVNAKLAILNEKALNINQVVATITKVADQTNLLSLNAAIEAEKAGEYGRGFAVVATEIRRLADQTAVATYDIEQTVKEIQSAVSAGVMGMDKFSEEVRRGMLDVQQVGGQLSQIIAEVQTLAPRFQMVNEGMQTQANGAEQITQALSQLSEAAQQTAESLRQSSQAIDDLTLVANQLRTSVSRFKVDA</sequence>
<dbReference type="SMART" id="SM00304">
    <property type="entry name" value="HAMP"/>
    <property type="match status" value="1"/>
</dbReference>
<dbReference type="InterPro" id="IPR024478">
    <property type="entry name" value="HlyB_4HB_MCP"/>
</dbReference>
<keyword evidence="4" id="KW-0812">Transmembrane</keyword>
<keyword evidence="4" id="KW-1133">Transmembrane helix</keyword>
<dbReference type="Gene3D" id="1.10.287.950">
    <property type="entry name" value="Methyl-accepting chemotaxis protein"/>
    <property type="match status" value="1"/>
</dbReference>
<evidence type="ECO:0000313" key="7">
    <source>
        <dbReference type="EMBL" id="CAB3752569.1"/>
    </source>
</evidence>
<dbReference type="PANTHER" id="PTHR32089">
    <property type="entry name" value="METHYL-ACCEPTING CHEMOTAXIS PROTEIN MCPB"/>
    <property type="match status" value="1"/>
</dbReference>
<evidence type="ECO:0000256" key="4">
    <source>
        <dbReference type="SAM" id="Phobius"/>
    </source>
</evidence>
<keyword evidence="4" id="KW-0472">Membrane</keyword>
<dbReference type="InterPro" id="IPR003660">
    <property type="entry name" value="HAMP_dom"/>
</dbReference>
<feature type="transmembrane region" description="Helical" evidence="4">
    <location>
        <begin position="69"/>
        <end position="88"/>
    </location>
</feature>
<dbReference type="GO" id="GO:0006935">
    <property type="term" value="P:chemotaxis"/>
    <property type="evidence" value="ECO:0007669"/>
    <property type="project" value="InterPro"/>
</dbReference>
<reference evidence="7 8" key="1">
    <citation type="submission" date="2020-04" db="EMBL/GenBank/DDBJ databases">
        <authorList>
            <person name="De Canck E."/>
        </authorList>
    </citation>
    <scope>NUCLEOTIDE SEQUENCE [LARGE SCALE GENOMIC DNA]</scope>
    <source>
        <strain evidence="7 8">LMG 29660</strain>
    </source>
</reference>
<dbReference type="GO" id="GO:0004888">
    <property type="term" value="F:transmembrane signaling receptor activity"/>
    <property type="evidence" value="ECO:0007669"/>
    <property type="project" value="InterPro"/>
</dbReference>
<dbReference type="Pfam" id="PF00015">
    <property type="entry name" value="MCPsignal"/>
    <property type="match status" value="1"/>
</dbReference>
<dbReference type="EMBL" id="CADIKG010000003">
    <property type="protein sequence ID" value="CAB3752569.1"/>
    <property type="molecule type" value="Genomic_DNA"/>
</dbReference>
<protein>
    <recommendedName>
        <fullName evidence="9">Methyl-accepting chemotaxis protein</fullName>
    </recommendedName>
</protein>
<evidence type="ECO:0000313" key="8">
    <source>
        <dbReference type="Proteomes" id="UP000494135"/>
    </source>
</evidence>
<dbReference type="AlphaFoldDB" id="A0A6J5DEA1"/>
<dbReference type="GO" id="GO:0007165">
    <property type="term" value="P:signal transduction"/>
    <property type="evidence" value="ECO:0007669"/>
    <property type="project" value="UniProtKB-KW"/>
</dbReference>
<evidence type="ECO:0000256" key="2">
    <source>
        <dbReference type="ARBA" id="ARBA00029447"/>
    </source>
</evidence>
<dbReference type="Pfam" id="PF12729">
    <property type="entry name" value="4HB_MCP_1"/>
    <property type="match status" value="1"/>
</dbReference>
<feature type="domain" description="HAMP" evidence="6">
    <location>
        <begin position="268"/>
        <end position="320"/>
    </location>
</feature>
<dbReference type="PRINTS" id="PR00260">
    <property type="entry name" value="CHEMTRNSDUCR"/>
</dbReference>
<proteinExistence type="inferred from homology"/>
<dbReference type="InterPro" id="IPR004089">
    <property type="entry name" value="MCPsignal_dom"/>
</dbReference>
<evidence type="ECO:0000259" key="6">
    <source>
        <dbReference type="PROSITE" id="PS50885"/>
    </source>
</evidence>
<feature type="domain" description="Methyl-accepting transducer" evidence="5">
    <location>
        <begin position="325"/>
        <end position="561"/>
    </location>
</feature>
<dbReference type="Proteomes" id="UP000494135">
    <property type="component" value="Unassembled WGS sequence"/>
</dbReference>